<feature type="compositionally biased region" description="Basic and acidic residues" evidence="1">
    <location>
        <begin position="135"/>
        <end position="146"/>
    </location>
</feature>
<sequence length="237" mass="25257">MPDDEPQPVFPVDTVPPKPPLPPTAGRTSAPRKDTRTTVGSRVREFVTLPIAAIAVGALVLGVIGGVLVRPPATASEEYRALVKTSSQTAAELTKLNEDFDELEDDYDKAKDDYDAISDRENDIATGEVALDEREAGLDQREKDLDAREDEIDGKEADKDAKSFGGGIQIVGETVSAGTYRTTEITSGLCYYAWLASTAADADIIDNNIVEEGTATVTLTSGQVFESSGCGTWNLVG</sequence>
<reference evidence="3 5" key="1">
    <citation type="submission" date="2018-03" db="EMBL/GenBank/DDBJ databases">
        <title>Genomic Encyclopedia of Archaeal and Bacterial Type Strains, Phase II (KMG-II): from individual species to whole genera.</title>
        <authorList>
            <person name="Goeker M."/>
        </authorList>
    </citation>
    <scope>NUCLEOTIDE SEQUENCE [LARGE SCALE GENOMIC DNA]</scope>
    <source>
        <strain evidence="3 5">DSM 21548</strain>
    </source>
</reference>
<organism evidence="3 5">
    <name type="scientific">Labedella gwakjiensis</name>
    <dbReference type="NCBI Taxonomy" id="390269"/>
    <lineage>
        <taxon>Bacteria</taxon>
        <taxon>Bacillati</taxon>
        <taxon>Actinomycetota</taxon>
        <taxon>Actinomycetes</taxon>
        <taxon>Micrococcales</taxon>
        <taxon>Microbacteriaceae</taxon>
        <taxon>Labedella</taxon>
    </lineage>
</organism>
<feature type="region of interest" description="Disordered" evidence="1">
    <location>
        <begin position="135"/>
        <end position="159"/>
    </location>
</feature>
<evidence type="ECO:0000313" key="4">
    <source>
        <dbReference type="EMBL" id="RUQ87535.1"/>
    </source>
</evidence>
<dbReference type="Proteomes" id="UP000241203">
    <property type="component" value="Unassembled WGS sequence"/>
</dbReference>
<proteinExistence type="predicted"/>
<evidence type="ECO:0000256" key="1">
    <source>
        <dbReference type="SAM" id="MobiDB-lite"/>
    </source>
</evidence>
<protein>
    <submittedName>
        <fullName evidence="3">Uncharacterized protein</fullName>
    </submittedName>
</protein>
<feature type="region of interest" description="Disordered" evidence="1">
    <location>
        <begin position="1"/>
        <end position="38"/>
    </location>
</feature>
<dbReference type="EMBL" id="PYAU01000001">
    <property type="protein sequence ID" value="PSL37896.1"/>
    <property type="molecule type" value="Genomic_DNA"/>
</dbReference>
<dbReference type="Proteomes" id="UP000268291">
    <property type="component" value="Unassembled WGS sequence"/>
</dbReference>
<feature type="compositionally biased region" description="Pro residues" evidence="1">
    <location>
        <begin position="14"/>
        <end position="23"/>
    </location>
</feature>
<dbReference type="AlphaFoldDB" id="A0A2P8GVB6"/>
<comment type="caution">
    <text evidence="3">The sequence shown here is derived from an EMBL/GenBank/DDBJ whole genome shotgun (WGS) entry which is preliminary data.</text>
</comment>
<name>A0A2P8GVB6_9MICO</name>
<dbReference type="EMBL" id="RZGY01000001">
    <property type="protein sequence ID" value="RUQ87535.1"/>
    <property type="molecule type" value="Genomic_DNA"/>
</dbReference>
<feature type="transmembrane region" description="Helical" evidence="2">
    <location>
        <begin position="46"/>
        <end position="69"/>
    </location>
</feature>
<reference evidence="4 6" key="2">
    <citation type="submission" date="2018-12" db="EMBL/GenBank/DDBJ databases">
        <authorList>
            <person name="hu s."/>
            <person name="Xu Y."/>
            <person name="Xu B."/>
            <person name="Li F."/>
        </authorList>
    </citation>
    <scope>NUCLEOTIDE SEQUENCE [LARGE SCALE GENOMIC DNA]</scope>
    <source>
        <strain evidence="4 6">KSW2-17</strain>
    </source>
</reference>
<gene>
    <name evidence="3" type="ORF">CLV49_1504</name>
    <name evidence="4" type="ORF">ELQ93_11675</name>
</gene>
<keyword evidence="2" id="KW-0812">Transmembrane</keyword>
<keyword evidence="2" id="KW-0472">Membrane</keyword>
<evidence type="ECO:0000313" key="3">
    <source>
        <dbReference type="EMBL" id="PSL37896.1"/>
    </source>
</evidence>
<keyword evidence="6" id="KW-1185">Reference proteome</keyword>
<evidence type="ECO:0000313" key="6">
    <source>
        <dbReference type="Proteomes" id="UP000268291"/>
    </source>
</evidence>
<evidence type="ECO:0000313" key="5">
    <source>
        <dbReference type="Proteomes" id="UP000241203"/>
    </source>
</evidence>
<keyword evidence="2" id="KW-1133">Transmembrane helix</keyword>
<accession>A0A2P8GVB6</accession>
<dbReference type="OrthoDB" id="166978at2"/>
<evidence type="ECO:0000256" key="2">
    <source>
        <dbReference type="SAM" id="Phobius"/>
    </source>
</evidence>
<dbReference type="RefSeq" id="WP_127054396.1">
    <property type="nucleotide sequence ID" value="NZ_PYAU01000001.1"/>
</dbReference>